<accession>A0A023G2I0</accession>
<protein>
    <submittedName>
        <fullName evidence="2">Putative secreted protein</fullName>
    </submittedName>
</protein>
<keyword evidence="1" id="KW-0472">Membrane</keyword>
<reference evidence="2" key="1">
    <citation type="submission" date="2014-03" db="EMBL/GenBank/DDBJ databases">
        <title>The sialotranscriptome of Amblyomma triste, Amblyomma parvum and Amblyomma cajennense ticks, uncovered by 454-based RNA-seq.</title>
        <authorList>
            <person name="Garcia G.R."/>
            <person name="Gardinassi L.G."/>
            <person name="Ribeiro J.M."/>
            <person name="Anatrielo E."/>
            <person name="Ferreira B.R."/>
            <person name="Moreira H.N."/>
            <person name="Mafra C."/>
            <person name="Olegario M.M."/>
            <person name="Szabo P.J."/>
            <person name="Miranda-Santos I.K."/>
            <person name="Maruyama S.R."/>
        </authorList>
    </citation>
    <scope>NUCLEOTIDE SEQUENCE</scope>
    <source>
        <strain evidence="2">Araguapaz</strain>
        <tissue evidence="2">Salivary glands</tissue>
    </source>
</reference>
<evidence type="ECO:0000313" key="2">
    <source>
        <dbReference type="EMBL" id="JAC27243.1"/>
    </source>
</evidence>
<keyword evidence="1" id="KW-0812">Transmembrane</keyword>
<sequence>MIYFGRQTDTVAVLIWHIAELVLNCFWVALLLGPCYARTARSSGCRSNRQAQQACHCRKQQERHEPRRNSRQAPKQACLFRNLPSSQTARVPRRRPRAAGVFAAIKTPHAHRRGRIGDCANMVLSRHGPPADVVCSSGLDAPLRLHCLRRTHAHMRAPTLAAPLNSRGLKQ</sequence>
<proteinExistence type="evidence at transcript level"/>
<feature type="transmembrane region" description="Helical" evidence="1">
    <location>
        <begin position="14"/>
        <end position="37"/>
    </location>
</feature>
<evidence type="ECO:0000256" key="1">
    <source>
        <dbReference type="SAM" id="Phobius"/>
    </source>
</evidence>
<dbReference type="AlphaFoldDB" id="A0A023G2I0"/>
<name>A0A023G2I0_AMBPA</name>
<keyword evidence="1" id="KW-1133">Transmembrane helix</keyword>
<organism evidence="2">
    <name type="scientific">Amblyomma parvum</name>
    <name type="common">South American tick</name>
    <dbReference type="NCBI Taxonomy" id="251391"/>
    <lineage>
        <taxon>Eukaryota</taxon>
        <taxon>Metazoa</taxon>
        <taxon>Ecdysozoa</taxon>
        <taxon>Arthropoda</taxon>
        <taxon>Chelicerata</taxon>
        <taxon>Arachnida</taxon>
        <taxon>Acari</taxon>
        <taxon>Parasitiformes</taxon>
        <taxon>Ixodida</taxon>
        <taxon>Ixodoidea</taxon>
        <taxon>Ixodidae</taxon>
        <taxon>Amblyomminae</taxon>
        <taxon>Amblyomma</taxon>
    </lineage>
</organism>
<dbReference type="EMBL" id="GBBL01000077">
    <property type="protein sequence ID" value="JAC27243.1"/>
    <property type="molecule type" value="mRNA"/>
</dbReference>